<dbReference type="EMBL" id="JBHSDQ010000007">
    <property type="protein sequence ID" value="MFC4397678.1"/>
    <property type="molecule type" value="Genomic_DNA"/>
</dbReference>
<organism evidence="1 2">
    <name type="scientific">Arthrobacter sedimenti</name>
    <dbReference type="NCBI Taxonomy" id="2694931"/>
    <lineage>
        <taxon>Bacteria</taxon>
        <taxon>Bacillati</taxon>
        <taxon>Actinomycetota</taxon>
        <taxon>Actinomycetes</taxon>
        <taxon>Micrococcales</taxon>
        <taxon>Micrococcaceae</taxon>
        <taxon>Arthrobacter</taxon>
    </lineage>
</organism>
<name>A0ABV8WR66_9MICC</name>
<accession>A0ABV8WR66</accession>
<evidence type="ECO:0000313" key="2">
    <source>
        <dbReference type="Proteomes" id="UP001595778"/>
    </source>
</evidence>
<dbReference type="RefSeq" id="WP_350310816.1">
    <property type="nucleotide sequence ID" value="NZ_JBHSDQ010000007.1"/>
</dbReference>
<protein>
    <submittedName>
        <fullName evidence="1">Uncharacterized protein</fullName>
    </submittedName>
</protein>
<evidence type="ECO:0000313" key="1">
    <source>
        <dbReference type="EMBL" id="MFC4397678.1"/>
    </source>
</evidence>
<dbReference type="Proteomes" id="UP001595778">
    <property type="component" value="Unassembled WGS sequence"/>
</dbReference>
<proteinExistence type="predicted"/>
<keyword evidence="2" id="KW-1185">Reference proteome</keyword>
<reference evidence="2" key="1">
    <citation type="journal article" date="2019" name="Int. J. Syst. Evol. Microbiol.">
        <title>The Global Catalogue of Microorganisms (GCM) 10K type strain sequencing project: providing services to taxonomists for standard genome sequencing and annotation.</title>
        <authorList>
            <consortium name="The Broad Institute Genomics Platform"/>
            <consortium name="The Broad Institute Genome Sequencing Center for Infectious Disease"/>
            <person name="Wu L."/>
            <person name="Ma J."/>
        </authorList>
    </citation>
    <scope>NUCLEOTIDE SEQUENCE [LARGE SCALE GENOMIC DNA]</scope>
    <source>
        <strain evidence="2">PJ61</strain>
    </source>
</reference>
<sequence length="83" mass="8119">MHRPGAPAAVVAGAGEEGVDVAGAEDAGGGVLADGVADWLACPLPEGEGDVVVWDCGWLGPHAVSNSAAAAAAVVITNPWEIF</sequence>
<comment type="caution">
    <text evidence="1">The sequence shown here is derived from an EMBL/GenBank/DDBJ whole genome shotgun (WGS) entry which is preliminary data.</text>
</comment>
<gene>
    <name evidence="1" type="ORF">ACFO0G_16385</name>
</gene>